<evidence type="ECO:0000313" key="3">
    <source>
        <dbReference type="Proteomes" id="UP000326912"/>
    </source>
</evidence>
<organism evidence="2 3">
    <name type="scientific">Dictyobacter vulcani</name>
    <dbReference type="NCBI Taxonomy" id="2607529"/>
    <lineage>
        <taxon>Bacteria</taxon>
        <taxon>Bacillati</taxon>
        <taxon>Chloroflexota</taxon>
        <taxon>Ktedonobacteria</taxon>
        <taxon>Ktedonobacterales</taxon>
        <taxon>Dictyobacteraceae</taxon>
        <taxon>Dictyobacter</taxon>
    </lineage>
</organism>
<keyword evidence="3" id="KW-1185">Reference proteome</keyword>
<reference evidence="2 3" key="1">
    <citation type="submission" date="2019-10" db="EMBL/GenBank/DDBJ databases">
        <title>Dictyobacter vulcani sp. nov., within the class Ktedonobacteria, isolated from soil of volcanic Mt. Zao.</title>
        <authorList>
            <person name="Zheng Y."/>
            <person name="Wang C.M."/>
            <person name="Sakai Y."/>
            <person name="Abe K."/>
            <person name="Yokota A."/>
            <person name="Yabe S."/>
        </authorList>
    </citation>
    <scope>NUCLEOTIDE SEQUENCE [LARGE SCALE GENOMIC DNA]</scope>
    <source>
        <strain evidence="2 3">W12</strain>
    </source>
</reference>
<protein>
    <submittedName>
        <fullName evidence="2">Uncharacterized protein</fullName>
    </submittedName>
</protein>
<name>A0A5J4KGG7_9CHLR</name>
<dbReference type="Proteomes" id="UP000326912">
    <property type="component" value="Unassembled WGS sequence"/>
</dbReference>
<dbReference type="AlphaFoldDB" id="A0A5J4KGG7"/>
<dbReference type="EMBL" id="BKZW01000001">
    <property type="protein sequence ID" value="GER86575.1"/>
    <property type="molecule type" value="Genomic_DNA"/>
</dbReference>
<gene>
    <name evidence="2" type="ORF">KDW_07370</name>
</gene>
<proteinExistence type="predicted"/>
<accession>A0A5J4KGG7</accession>
<evidence type="ECO:0000313" key="2">
    <source>
        <dbReference type="EMBL" id="GER86575.1"/>
    </source>
</evidence>
<evidence type="ECO:0000256" key="1">
    <source>
        <dbReference type="SAM" id="SignalP"/>
    </source>
</evidence>
<sequence>MLLLIASLIFVPLLLMPTYAAHPQSTPTTPSGTLTFTSSGQFDPGTTRGYNDMITMSLRSVPAPPTGMSYDVWLLPDPGDDTTPPLLLHSFQTAGPVHLTYSSPNHTNLLASYSGVRVTIQKGNPTPDTPSQNPADWRWQGFIPNTPTPGDAHQYSLLSHVRHLLARDPTLQANNIPGGLAIWLTRNVAKVEEWASAAQGDWNGAKTNTSQIHNHMLRILEYLDGAFYYTRDVPAGSPWLVDPQAGKIGLLNSVPNQNPPGFLAHVDIHQTGLAGAPGHTAQQKHLAILIDNVIMKMRTDLLQVRTDAAKIVKMNPQQLKQQGNATLLNEMATLTTEVKSGWFDPATGENIGGVLWITSRLQQLATMPVSPLSPTKRTSVS</sequence>
<comment type="caution">
    <text evidence="2">The sequence shown here is derived from an EMBL/GenBank/DDBJ whole genome shotgun (WGS) entry which is preliminary data.</text>
</comment>
<feature type="chain" id="PRO_5023865872" evidence="1">
    <location>
        <begin position="21"/>
        <end position="381"/>
    </location>
</feature>
<keyword evidence="1" id="KW-0732">Signal</keyword>
<feature type="signal peptide" evidence="1">
    <location>
        <begin position="1"/>
        <end position="20"/>
    </location>
</feature>